<sequence length="71" mass="7795">MPQVKVLSERCKGCGLCVLACPKHNLALGKDYNAQGYAYVTFDPDGKCTGCTFCAELCPDMALRVYKEERA</sequence>
<evidence type="ECO:0000259" key="4">
    <source>
        <dbReference type="PROSITE" id="PS51379"/>
    </source>
</evidence>
<dbReference type="InterPro" id="IPR017900">
    <property type="entry name" value="4Fe4S_Fe_S_CS"/>
</dbReference>
<evidence type="ECO:0000313" key="5">
    <source>
        <dbReference type="EMBL" id="BEQ15236.1"/>
    </source>
</evidence>
<proteinExistence type="predicted"/>
<dbReference type="RefSeq" id="WP_338599370.1">
    <property type="nucleotide sequence ID" value="NZ_AP028679.1"/>
</dbReference>
<gene>
    <name evidence="5" type="primary">vorD</name>
    <name evidence="5" type="ORF">FAK_23020</name>
</gene>
<evidence type="ECO:0000256" key="2">
    <source>
        <dbReference type="ARBA" id="ARBA00023004"/>
    </source>
</evidence>
<dbReference type="InterPro" id="IPR052977">
    <property type="entry name" value="Polyferredoxin-like_ET"/>
</dbReference>
<keyword evidence="3" id="KW-0411">Iron-sulfur</keyword>
<dbReference type="PANTHER" id="PTHR43193">
    <property type="match status" value="1"/>
</dbReference>
<dbReference type="PANTHER" id="PTHR43193:SF2">
    <property type="entry name" value="POLYFERREDOXIN PROTEIN FWDF"/>
    <property type="match status" value="1"/>
</dbReference>
<evidence type="ECO:0000256" key="3">
    <source>
        <dbReference type="ARBA" id="ARBA00023014"/>
    </source>
</evidence>
<name>A0AAU9EMV8_9BACT</name>
<dbReference type="AlphaFoldDB" id="A0AAU9EMV8"/>
<dbReference type="GO" id="GO:0051536">
    <property type="term" value="F:iron-sulfur cluster binding"/>
    <property type="evidence" value="ECO:0007669"/>
    <property type="project" value="UniProtKB-KW"/>
</dbReference>
<keyword evidence="1" id="KW-0479">Metal-binding</keyword>
<dbReference type="Pfam" id="PF12838">
    <property type="entry name" value="Fer4_7"/>
    <property type="match status" value="1"/>
</dbReference>
<evidence type="ECO:0000256" key="1">
    <source>
        <dbReference type="ARBA" id="ARBA00022723"/>
    </source>
</evidence>
<reference evidence="6" key="1">
    <citation type="journal article" date="2023" name="Arch. Microbiol.">
        <title>Desulfoferula mesophilus gen. nov. sp. nov., a mesophilic sulfate-reducing bacterium isolated from a brackish lake sediment.</title>
        <authorList>
            <person name="Watanabe T."/>
            <person name="Yabe T."/>
            <person name="Tsuji J.M."/>
            <person name="Fukui M."/>
        </authorList>
    </citation>
    <scope>NUCLEOTIDE SEQUENCE [LARGE SCALE GENOMIC DNA]</scope>
    <source>
        <strain evidence="6">12FAK</strain>
    </source>
</reference>
<accession>A0AAU9EMV8</accession>
<organism evidence="5 6">
    <name type="scientific">Desulfoferula mesophila</name>
    <dbReference type="NCBI Taxonomy" id="3058419"/>
    <lineage>
        <taxon>Bacteria</taxon>
        <taxon>Pseudomonadati</taxon>
        <taxon>Thermodesulfobacteriota</taxon>
        <taxon>Desulfarculia</taxon>
        <taxon>Desulfarculales</taxon>
        <taxon>Desulfarculaceae</taxon>
        <taxon>Desulfoferula</taxon>
    </lineage>
</organism>
<feature type="domain" description="4Fe-4S ferredoxin-type" evidence="4">
    <location>
        <begin position="2"/>
        <end position="31"/>
    </location>
</feature>
<dbReference type="KEGG" id="dmp:FAK_23020"/>
<dbReference type="PROSITE" id="PS00198">
    <property type="entry name" value="4FE4S_FER_1"/>
    <property type="match status" value="2"/>
</dbReference>
<feature type="domain" description="4Fe-4S ferredoxin-type" evidence="4">
    <location>
        <begin position="38"/>
        <end position="68"/>
    </location>
</feature>
<protein>
    <submittedName>
        <fullName evidence="5">2-oxoacid:acceptor oxidoreductase subunit delta</fullName>
    </submittedName>
</protein>
<keyword evidence="2" id="KW-0408">Iron</keyword>
<evidence type="ECO:0000313" key="6">
    <source>
        <dbReference type="Proteomes" id="UP001366166"/>
    </source>
</evidence>
<dbReference type="EMBL" id="AP028679">
    <property type="protein sequence ID" value="BEQ15236.1"/>
    <property type="molecule type" value="Genomic_DNA"/>
</dbReference>
<dbReference type="Gene3D" id="3.30.70.20">
    <property type="match status" value="1"/>
</dbReference>
<dbReference type="Proteomes" id="UP001366166">
    <property type="component" value="Chromosome"/>
</dbReference>
<dbReference type="InterPro" id="IPR017896">
    <property type="entry name" value="4Fe4S_Fe-S-bd"/>
</dbReference>
<dbReference type="PROSITE" id="PS51379">
    <property type="entry name" value="4FE4S_FER_2"/>
    <property type="match status" value="2"/>
</dbReference>
<keyword evidence="6" id="KW-1185">Reference proteome</keyword>
<dbReference type="GO" id="GO:0046872">
    <property type="term" value="F:metal ion binding"/>
    <property type="evidence" value="ECO:0007669"/>
    <property type="project" value="UniProtKB-KW"/>
</dbReference>
<dbReference type="SUPFAM" id="SSF54862">
    <property type="entry name" value="4Fe-4S ferredoxins"/>
    <property type="match status" value="1"/>
</dbReference>